<dbReference type="AlphaFoldDB" id="A0A913ZML2"/>
<organism evidence="15 16">
    <name type="scientific">Patiria miniata</name>
    <name type="common">Bat star</name>
    <name type="synonym">Asterina miniata</name>
    <dbReference type="NCBI Taxonomy" id="46514"/>
    <lineage>
        <taxon>Eukaryota</taxon>
        <taxon>Metazoa</taxon>
        <taxon>Echinodermata</taxon>
        <taxon>Eleutherozoa</taxon>
        <taxon>Asterozoa</taxon>
        <taxon>Asteroidea</taxon>
        <taxon>Valvatacea</taxon>
        <taxon>Valvatida</taxon>
        <taxon>Asterinidae</taxon>
        <taxon>Patiria</taxon>
    </lineage>
</organism>
<dbReference type="OrthoDB" id="2014201at2759"/>
<evidence type="ECO:0000256" key="3">
    <source>
        <dbReference type="ARBA" id="ARBA00022490"/>
    </source>
</evidence>
<comment type="catalytic activity">
    <reaction evidence="11">
        <text>[1,4-alpha-D-glucosyl](n)-L-tyrosyl-[glycogenin] + UDP-alpha-D-glucose = [1,4-alpha-D-glucosyl](n+1)-L-tyrosyl-[glycogenin] + UDP + H(+)</text>
        <dbReference type="Rhea" id="RHEA:56560"/>
        <dbReference type="Rhea" id="RHEA-COMP:14606"/>
        <dbReference type="Rhea" id="RHEA-COMP:14607"/>
        <dbReference type="ChEBI" id="CHEBI:15378"/>
        <dbReference type="ChEBI" id="CHEBI:58223"/>
        <dbReference type="ChEBI" id="CHEBI:58885"/>
        <dbReference type="ChEBI" id="CHEBI:140574"/>
        <dbReference type="EC" id="2.4.1.186"/>
    </reaction>
</comment>
<evidence type="ECO:0000256" key="14">
    <source>
        <dbReference type="SAM" id="MobiDB-lite"/>
    </source>
</evidence>
<comment type="subcellular location">
    <subcellularLocation>
        <location evidence="2">Cytoplasm</location>
    </subcellularLocation>
</comment>
<protein>
    <recommendedName>
        <fullName evidence="10">glycogenin glucosyltransferase</fullName>
        <ecNumber evidence="10">2.4.1.186</ecNumber>
    </recommendedName>
</protein>
<feature type="region of interest" description="Disordered" evidence="14">
    <location>
        <begin position="512"/>
        <end position="540"/>
    </location>
</feature>
<keyword evidence="6" id="KW-0320">Glycogen biosynthesis</keyword>
<evidence type="ECO:0000256" key="10">
    <source>
        <dbReference type="ARBA" id="ARBA00038934"/>
    </source>
</evidence>
<evidence type="ECO:0000256" key="1">
    <source>
        <dbReference type="ARBA" id="ARBA00001936"/>
    </source>
</evidence>
<evidence type="ECO:0000256" key="7">
    <source>
        <dbReference type="ARBA" id="ARBA00023180"/>
    </source>
</evidence>
<dbReference type="RefSeq" id="XP_038052330.1">
    <property type="nucleotide sequence ID" value="XM_038196402.1"/>
</dbReference>
<comment type="cofactor">
    <cofactor evidence="1">
        <name>Mn(2+)</name>
        <dbReference type="ChEBI" id="CHEBI:29035"/>
    </cofactor>
</comment>
<accession>A0A913ZML2</accession>
<keyword evidence="3" id="KW-0963">Cytoplasm</keyword>
<dbReference type="Gene3D" id="3.90.550.10">
    <property type="entry name" value="Spore Coat Polysaccharide Biosynthesis Protein SpsA, Chain A"/>
    <property type="match status" value="1"/>
</dbReference>
<keyword evidence="5" id="KW-0479">Metal-binding</keyword>
<evidence type="ECO:0000256" key="11">
    <source>
        <dbReference type="ARBA" id="ARBA00050886"/>
    </source>
</evidence>
<dbReference type="GO" id="GO:0005978">
    <property type="term" value="P:glycogen biosynthetic process"/>
    <property type="evidence" value="ECO:0007669"/>
    <property type="project" value="UniProtKB-KW"/>
</dbReference>
<reference evidence="15" key="1">
    <citation type="submission" date="2022-11" db="UniProtKB">
        <authorList>
            <consortium name="EnsemblMetazoa"/>
        </authorList>
    </citation>
    <scope>IDENTIFICATION</scope>
</reference>
<dbReference type="SUPFAM" id="SSF53448">
    <property type="entry name" value="Nucleotide-diphospho-sugar transferases"/>
    <property type="match status" value="1"/>
</dbReference>
<evidence type="ECO:0000256" key="4">
    <source>
        <dbReference type="ARBA" id="ARBA00022679"/>
    </source>
</evidence>
<feature type="compositionally biased region" description="Basic and acidic residues" evidence="14">
    <location>
        <begin position="516"/>
        <end position="533"/>
    </location>
</feature>
<dbReference type="InterPro" id="IPR029044">
    <property type="entry name" value="Nucleotide-diphossugar_trans"/>
</dbReference>
<evidence type="ECO:0000313" key="15">
    <source>
        <dbReference type="EnsemblMetazoa" id="XP_038052330.1"/>
    </source>
</evidence>
<sequence>MQLMHARVYVWPPLFQSFVACIMASLGKVDDEAFVTLTTNDPYGYGALVLGQSLRDVGTTRQLVVMVTKEVSQPMRRQLSLIYDVIQQVDPFDSQDAAHLAMLTRPELGITFTKVHCWTLKQYKKCVFIDADCLVLQNVDDLFERDEFSAAPDVGWPDIFNSGVFVFCPSEETYQGILQCAVTQGSFDGGDQGLLNTYFSNWSTLDIKYHLPFIYNMTSAVSYSYRPALERFGQGIKIVHFIGTAKPWLYTYYPNTNCLSPPEGCGNGHDLKYVKKWWDIFLANIRPNIEHEQGIDLSGKLGKLRLEASPMGSPTLSEGSLPDVSHQEDWEKGQIDYLGKDSFDNIAKHMAEVASKKETTGAIPKVPKKGFDDFWQFLKDGSPTVSTEGMPSDEVSHQPQQQGHADYISIDYIAKLIASKSKKLEGKPQGTEDDKASHQEDWEKGQIDYLGKDSFEKIAKHIADVESGKVKFDDKKDVEIKVTTQEEWEKGQIDYLGKDSFENIAKYIAEMAGTSEKSDDKPKETDVPTEDKPTQPPSLKDLGTMFYMAGDVVDDNIVADEASKKDKMGFTPKLVEEDIILPAEFLPIADAFQQELEKGQIDYLGKDVYEDIFAKHIAGGPDEKFGDKQKIIELLIKSGKLCVEVDPLSISTMLPEDSPTEDSDQNEKKGEVDDNIAVEGDKPKVVDLLIKSGNLCVEVNPMTSPNESADSLPMGTSTPEKDIENGPMFDFGEDGLDDNIVADEMGGGGGGLAVEKPKIVDLLIKSGKLCVETSELEGGPTAAAEEDLPPDDVEDEFSHLEDWEKGQMDYMGKDSFDNIAKHMAEVAGMGMKTEEQPQGIDEQSDKLGMFHLGPVPVLARPISADDLPMKASKQEDWEMGQMDYMGKDSFDNIAKHIAEMASKGAVLLMHI</sequence>
<evidence type="ECO:0000256" key="12">
    <source>
        <dbReference type="ARBA" id="ARBA00052293"/>
    </source>
</evidence>
<evidence type="ECO:0000313" key="16">
    <source>
        <dbReference type="Proteomes" id="UP000887568"/>
    </source>
</evidence>
<dbReference type="GeneID" id="119725037"/>
<keyword evidence="8" id="KW-0464">Manganese</keyword>
<evidence type="ECO:0000256" key="8">
    <source>
        <dbReference type="ARBA" id="ARBA00023211"/>
    </source>
</evidence>
<keyword evidence="7" id="KW-0325">Glycoprotein</keyword>
<dbReference type="GO" id="GO:0046872">
    <property type="term" value="F:metal ion binding"/>
    <property type="evidence" value="ECO:0007669"/>
    <property type="project" value="UniProtKB-KW"/>
</dbReference>
<dbReference type="FunFam" id="3.90.550.10:FF:000092">
    <property type="entry name" value="Glycogenin 2"/>
    <property type="match status" value="1"/>
</dbReference>
<dbReference type="EC" id="2.4.1.186" evidence="10"/>
<comment type="similarity">
    <text evidence="9">Belongs to the glycosyltransferase 8 family. Glycogenin subfamily.</text>
</comment>
<dbReference type="Proteomes" id="UP000887568">
    <property type="component" value="Unplaced"/>
</dbReference>
<name>A0A913ZML2_PATMI</name>
<dbReference type="GO" id="GO:0005737">
    <property type="term" value="C:cytoplasm"/>
    <property type="evidence" value="ECO:0007669"/>
    <property type="project" value="UniProtKB-SubCell"/>
</dbReference>
<evidence type="ECO:0000256" key="2">
    <source>
        <dbReference type="ARBA" id="ARBA00004496"/>
    </source>
</evidence>
<dbReference type="Pfam" id="PF01501">
    <property type="entry name" value="Glyco_transf_8"/>
    <property type="match status" value="1"/>
</dbReference>
<evidence type="ECO:0000256" key="6">
    <source>
        <dbReference type="ARBA" id="ARBA00023056"/>
    </source>
</evidence>
<evidence type="ECO:0000256" key="9">
    <source>
        <dbReference type="ARBA" id="ARBA00038162"/>
    </source>
</evidence>
<dbReference type="PROSITE" id="PS51257">
    <property type="entry name" value="PROKAR_LIPOPROTEIN"/>
    <property type="match status" value="1"/>
</dbReference>
<dbReference type="GO" id="GO:0008466">
    <property type="term" value="F:glycogenin glucosyltransferase activity"/>
    <property type="evidence" value="ECO:0007669"/>
    <property type="project" value="UniProtKB-EC"/>
</dbReference>
<dbReference type="CDD" id="cd02537">
    <property type="entry name" value="GT8_Glycogenin"/>
    <property type="match status" value="1"/>
</dbReference>
<dbReference type="PANTHER" id="PTHR11183">
    <property type="entry name" value="GLYCOGENIN SUBFAMILY MEMBER"/>
    <property type="match status" value="1"/>
</dbReference>
<feature type="region of interest" description="Disordered" evidence="14">
    <location>
        <begin position="652"/>
        <end position="677"/>
    </location>
</feature>
<evidence type="ECO:0000256" key="5">
    <source>
        <dbReference type="ARBA" id="ARBA00022723"/>
    </source>
</evidence>
<dbReference type="InterPro" id="IPR002495">
    <property type="entry name" value="Glyco_trans_8"/>
</dbReference>
<dbReference type="EnsemblMetazoa" id="XM_038196402.1">
    <property type="protein sequence ID" value="XP_038052330.1"/>
    <property type="gene ID" value="LOC119725037"/>
</dbReference>
<comment type="catalytic activity">
    <reaction evidence="12">
        <text>L-tyrosyl-[glycogenin] + UDP-alpha-D-glucose = alpha-D-glucosyl-L-tyrosyl-[glycogenin] + UDP + H(+)</text>
        <dbReference type="Rhea" id="RHEA:23360"/>
        <dbReference type="Rhea" id="RHEA-COMP:14604"/>
        <dbReference type="Rhea" id="RHEA-COMP:14605"/>
        <dbReference type="ChEBI" id="CHEBI:15378"/>
        <dbReference type="ChEBI" id="CHEBI:46858"/>
        <dbReference type="ChEBI" id="CHEBI:58223"/>
        <dbReference type="ChEBI" id="CHEBI:58885"/>
        <dbReference type="ChEBI" id="CHEBI:140573"/>
        <dbReference type="EC" id="2.4.1.186"/>
    </reaction>
</comment>
<proteinExistence type="inferred from homology"/>
<dbReference type="InterPro" id="IPR050587">
    <property type="entry name" value="GNT1/Glycosyltrans_8"/>
</dbReference>
<keyword evidence="16" id="KW-1185">Reference proteome</keyword>
<evidence type="ECO:0000256" key="13">
    <source>
        <dbReference type="ARBA" id="ARBA00057883"/>
    </source>
</evidence>
<keyword evidence="4" id="KW-0808">Transferase</keyword>
<comment type="function">
    <text evidence="13">Self-glucosylating initiator of glycogen synthesis. It catalyzes the formation of a short alpha (1,4)-glucosyl chain covalently attached via a glucose 1-O-tyrosyl linkage to internal tyrosine residues and these chains act as primers for the elongation reaction catalyzed by glycogen synthase.</text>
</comment>